<dbReference type="Proteomes" id="UP000322927">
    <property type="component" value="Chromosome"/>
</dbReference>
<keyword evidence="2" id="KW-0732">Signal</keyword>
<evidence type="ECO:0000259" key="3">
    <source>
        <dbReference type="Pfam" id="PF13472"/>
    </source>
</evidence>
<name>A0A5P2C1P5_STRVZ</name>
<feature type="signal peptide" evidence="2">
    <location>
        <begin position="1"/>
        <end position="33"/>
    </location>
</feature>
<feature type="chain" id="PRO_5025020267" evidence="2">
    <location>
        <begin position="34"/>
        <end position="434"/>
    </location>
</feature>
<evidence type="ECO:0000313" key="5">
    <source>
        <dbReference type="Proteomes" id="UP000322927"/>
    </source>
</evidence>
<dbReference type="Pfam" id="PF13472">
    <property type="entry name" value="Lipase_GDSL_2"/>
    <property type="match status" value="1"/>
</dbReference>
<feature type="domain" description="SGNH hydrolase-type esterase" evidence="3">
    <location>
        <begin position="228"/>
        <end position="423"/>
    </location>
</feature>
<dbReference type="Gene3D" id="3.40.50.1110">
    <property type="entry name" value="SGNH hydrolase"/>
    <property type="match status" value="1"/>
</dbReference>
<dbReference type="PANTHER" id="PTHR43784">
    <property type="entry name" value="GDSL-LIKE LIPASE/ACYLHYDROLASE, PUTATIVE (AFU_ORTHOLOGUE AFUA_2G00820)-RELATED"/>
    <property type="match status" value="1"/>
</dbReference>
<dbReference type="RefSeq" id="WP_150217332.1">
    <property type="nucleotide sequence ID" value="NZ_CP029192.1"/>
</dbReference>
<evidence type="ECO:0000313" key="4">
    <source>
        <dbReference type="EMBL" id="QES35211.1"/>
    </source>
</evidence>
<organism evidence="4 5">
    <name type="scientific">Streptomyces venezuelae</name>
    <dbReference type="NCBI Taxonomy" id="54571"/>
    <lineage>
        <taxon>Bacteria</taxon>
        <taxon>Bacillati</taxon>
        <taxon>Actinomycetota</taxon>
        <taxon>Actinomycetes</taxon>
        <taxon>Kitasatosporales</taxon>
        <taxon>Streptomycetaceae</taxon>
        <taxon>Streptomyces</taxon>
    </lineage>
</organism>
<feature type="region of interest" description="Disordered" evidence="1">
    <location>
        <begin position="31"/>
        <end position="69"/>
    </location>
</feature>
<proteinExistence type="predicted"/>
<dbReference type="AlphaFoldDB" id="A0A5P2C1P5"/>
<gene>
    <name evidence="4" type="ORF">DEJ48_18925</name>
</gene>
<dbReference type="CDD" id="cd01830">
    <property type="entry name" value="XynE_like"/>
    <property type="match status" value="1"/>
</dbReference>
<dbReference type="SUPFAM" id="SSF52266">
    <property type="entry name" value="SGNH hydrolase"/>
    <property type="match status" value="1"/>
</dbReference>
<reference evidence="4 5" key="1">
    <citation type="submission" date="2018-05" db="EMBL/GenBank/DDBJ databases">
        <title>Streptomyces venezuelae.</title>
        <authorList>
            <person name="Kim W."/>
            <person name="Lee N."/>
            <person name="Cho B.-K."/>
        </authorList>
    </citation>
    <scope>NUCLEOTIDE SEQUENCE [LARGE SCALE GENOMIC DNA]</scope>
    <source>
        <strain evidence="4 5">ATCC 14584</strain>
    </source>
</reference>
<accession>A0A5P2C1P5</accession>
<sequence length="434" mass="46276">MISRARTPLATTATAAALALALTAGLAVTGAQASPWEQDERGARGTSWTAAWASAPQRPSTGFKPNWSEAGFDDQTLRQVVRVTEGGDRARIRLSNAYGSSPLRIESATIARTAGKASAAVEKRSITRLTFGGKAGVTIPAYGRLTSDAAGLDLDPFESVTVTLHLSGTTGPATFHAQSFATSYRADGKHTTDADGRAFGESTESWYYLSGVDVGGSRTPEKRDGVVLFGDSITDGFASSTDRDRRWSDALAERLEKAGKPRPVLNSGIGGNMVLNDSAWYGEKSANRFSRDALDLPGVGTVVVLEGLNDIGYSETDKPTYKPAPVVSARELINGHRTLIREARAKGVRIVGATLLPLGGSDHYGKHAAAVSDEFNQWVRTSGEYDAYVDFDKALADPKDPERIAPAYDSGDHLHPNDAGYRAMARAVDLENLR</sequence>
<dbReference type="InterPro" id="IPR036514">
    <property type="entry name" value="SGNH_hydro_sf"/>
</dbReference>
<evidence type="ECO:0000256" key="1">
    <source>
        <dbReference type="SAM" id="MobiDB-lite"/>
    </source>
</evidence>
<dbReference type="PANTHER" id="PTHR43784:SF2">
    <property type="entry name" value="GDSL-LIKE LIPASE_ACYLHYDROLASE, PUTATIVE (AFU_ORTHOLOGUE AFUA_2G00820)-RELATED"/>
    <property type="match status" value="1"/>
</dbReference>
<dbReference type="EMBL" id="CP029192">
    <property type="protein sequence ID" value="QES35211.1"/>
    <property type="molecule type" value="Genomic_DNA"/>
</dbReference>
<protein>
    <submittedName>
        <fullName evidence="4">G-D-S-L family lipolytic protein</fullName>
    </submittedName>
</protein>
<dbReference type="InterPro" id="IPR053140">
    <property type="entry name" value="GDSL_Rv0518-like"/>
</dbReference>
<dbReference type="InterPro" id="IPR013830">
    <property type="entry name" value="SGNH_hydro"/>
</dbReference>
<evidence type="ECO:0000256" key="2">
    <source>
        <dbReference type="SAM" id="SignalP"/>
    </source>
</evidence>
<dbReference type="OrthoDB" id="1828825at2"/>